<dbReference type="NCBIfam" id="TIGR01906">
    <property type="entry name" value="integ_TIGR01906"/>
    <property type="match status" value="1"/>
</dbReference>
<evidence type="ECO:0000313" key="3">
    <source>
        <dbReference type="Proteomes" id="UP000184447"/>
    </source>
</evidence>
<feature type="transmembrane region" description="Helical" evidence="1">
    <location>
        <begin position="12"/>
        <end position="32"/>
    </location>
</feature>
<feature type="transmembrane region" description="Helical" evidence="1">
    <location>
        <begin position="128"/>
        <end position="149"/>
    </location>
</feature>
<keyword evidence="3" id="KW-1185">Reference proteome</keyword>
<proteinExistence type="predicted"/>
<accession>A0A1M5XET0</accession>
<reference evidence="2 3" key="1">
    <citation type="submission" date="2016-11" db="EMBL/GenBank/DDBJ databases">
        <authorList>
            <person name="Jaros S."/>
            <person name="Januszkiewicz K."/>
            <person name="Wedrychowicz H."/>
        </authorList>
    </citation>
    <scope>NUCLEOTIDE SEQUENCE [LARGE SCALE GENOMIC DNA]</scope>
    <source>
        <strain evidence="2 3">DSM 8605</strain>
    </source>
</reference>
<dbReference type="EMBL" id="FQXM01000028">
    <property type="protein sequence ID" value="SHH98385.1"/>
    <property type="molecule type" value="Genomic_DNA"/>
</dbReference>
<feature type="transmembrane region" description="Helical" evidence="1">
    <location>
        <begin position="185"/>
        <end position="208"/>
    </location>
</feature>
<evidence type="ECO:0000256" key="1">
    <source>
        <dbReference type="SAM" id="Phobius"/>
    </source>
</evidence>
<feature type="transmembrane region" description="Helical" evidence="1">
    <location>
        <begin position="104"/>
        <end position="121"/>
    </location>
</feature>
<dbReference type="STRING" id="1121316.SAMN02745207_03603"/>
<sequence>MNSKSFRILSLEIFMSLLLTLIIIVLSSRFTLNFKPIYYYDLVNYNISEQTGFTNKEIKENYDYIVGFVGTWQEMDFHLPSMNYSDSGKQHFVDVKDLFNNLDVLLIISLVLLSLSLVLFGKKIKFKFLKYSSLTLLILPLILGTFFFINFDTSFTMFHKIFFRNDMWLFDPSMDPIINILPQEFFYHSAISILLGLALCSMISLFIYKRINK</sequence>
<evidence type="ECO:0000313" key="2">
    <source>
        <dbReference type="EMBL" id="SHH98385.1"/>
    </source>
</evidence>
<dbReference type="OrthoDB" id="9813051at2"/>
<gene>
    <name evidence="2" type="ORF">SAMN02745207_03603</name>
</gene>
<keyword evidence="1" id="KW-0472">Membrane</keyword>
<dbReference type="Pfam" id="PF07314">
    <property type="entry name" value="Lit"/>
    <property type="match status" value="1"/>
</dbReference>
<dbReference type="Proteomes" id="UP000184447">
    <property type="component" value="Unassembled WGS sequence"/>
</dbReference>
<dbReference type="AlphaFoldDB" id="A0A1M5XET0"/>
<dbReference type="InterPro" id="IPR010178">
    <property type="entry name" value="Lit"/>
</dbReference>
<keyword evidence="1" id="KW-1133">Transmembrane helix</keyword>
<dbReference type="RefSeq" id="WP_084133658.1">
    <property type="nucleotide sequence ID" value="NZ_FQXM01000028.1"/>
</dbReference>
<keyword evidence="1" id="KW-0812">Transmembrane</keyword>
<protein>
    <submittedName>
        <fullName evidence="2">Integral membrane protein TIGR01906</fullName>
    </submittedName>
</protein>
<name>A0A1M5XET0_9CLOT</name>
<organism evidence="2 3">
    <name type="scientific">Clostridium grantii DSM 8605</name>
    <dbReference type="NCBI Taxonomy" id="1121316"/>
    <lineage>
        <taxon>Bacteria</taxon>
        <taxon>Bacillati</taxon>
        <taxon>Bacillota</taxon>
        <taxon>Clostridia</taxon>
        <taxon>Eubacteriales</taxon>
        <taxon>Clostridiaceae</taxon>
        <taxon>Clostridium</taxon>
    </lineage>
</organism>